<dbReference type="Gene3D" id="3.40.50.150">
    <property type="entry name" value="Vaccinia Virus protein VP39"/>
    <property type="match status" value="1"/>
</dbReference>
<dbReference type="EC" id="2.1.-.-" evidence="2"/>
<name>A0ABW2AVI3_9MICO</name>
<keyword evidence="2" id="KW-0489">Methyltransferase</keyword>
<evidence type="ECO:0000313" key="2">
    <source>
        <dbReference type="EMBL" id="MFC6714803.1"/>
    </source>
</evidence>
<reference evidence="3" key="1">
    <citation type="journal article" date="2019" name="Int. J. Syst. Evol. Microbiol.">
        <title>The Global Catalogue of Microorganisms (GCM) 10K type strain sequencing project: providing services to taxonomists for standard genome sequencing and annotation.</title>
        <authorList>
            <consortium name="The Broad Institute Genomics Platform"/>
            <consortium name="The Broad Institute Genome Sequencing Center for Infectious Disease"/>
            <person name="Wu L."/>
            <person name="Ma J."/>
        </authorList>
    </citation>
    <scope>NUCLEOTIDE SEQUENCE [LARGE SCALE GENOMIC DNA]</scope>
    <source>
        <strain evidence="3">NBRC 106593</strain>
    </source>
</reference>
<dbReference type="InterPro" id="IPR029063">
    <property type="entry name" value="SAM-dependent_MTases_sf"/>
</dbReference>
<dbReference type="Proteomes" id="UP001596356">
    <property type="component" value="Unassembled WGS sequence"/>
</dbReference>
<organism evidence="2 3">
    <name type="scientific">Branchiibius cervicis</name>
    <dbReference type="NCBI Taxonomy" id="908252"/>
    <lineage>
        <taxon>Bacteria</taxon>
        <taxon>Bacillati</taxon>
        <taxon>Actinomycetota</taxon>
        <taxon>Actinomycetes</taxon>
        <taxon>Micrococcales</taxon>
        <taxon>Dermacoccaceae</taxon>
        <taxon>Branchiibius</taxon>
    </lineage>
</organism>
<dbReference type="GO" id="GO:0008168">
    <property type="term" value="F:methyltransferase activity"/>
    <property type="evidence" value="ECO:0007669"/>
    <property type="project" value="UniProtKB-KW"/>
</dbReference>
<keyword evidence="3" id="KW-1185">Reference proteome</keyword>
<sequence length="173" mass="19008">MPADDEESARIAYDRTADAYAQLFTATEPEQPIDLAMIDHFAGLLPSPRRVPRYRFTVGSLRHLGYPDDSFDGVFSSYSTIHNPDEDLDRIFAEMARVTRPGGLVLLAFQVGHGVRRVGKYLRAASGHDVTLNRYHRSVAQIISQLAARSILRPSSSARAARTPACAGGALPR</sequence>
<dbReference type="SUPFAM" id="SSF53335">
    <property type="entry name" value="S-adenosyl-L-methionine-dependent methyltransferases"/>
    <property type="match status" value="1"/>
</dbReference>
<evidence type="ECO:0000259" key="1">
    <source>
        <dbReference type="Pfam" id="PF08241"/>
    </source>
</evidence>
<protein>
    <submittedName>
        <fullName evidence="2">Class I SAM-dependent methyltransferase</fullName>
        <ecNumber evidence="2">2.1.-.-</ecNumber>
    </submittedName>
</protein>
<gene>
    <name evidence="2" type="ORF">ACFQBT_13675</name>
</gene>
<dbReference type="CDD" id="cd02440">
    <property type="entry name" value="AdoMet_MTases"/>
    <property type="match status" value="1"/>
</dbReference>
<dbReference type="Pfam" id="PF08241">
    <property type="entry name" value="Methyltransf_11"/>
    <property type="match status" value="1"/>
</dbReference>
<dbReference type="InterPro" id="IPR013216">
    <property type="entry name" value="Methyltransf_11"/>
</dbReference>
<proteinExistence type="predicted"/>
<dbReference type="EMBL" id="JBHSWJ010000002">
    <property type="protein sequence ID" value="MFC6714803.1"/>
    <property type="molecule type" value="Genomic_DNA"/>
</dbReference>
<feature type="domain" description="Methyltransferase type 11" evidence="1">
    <location>
        <begin position="50"/>
        <end position="106"/>
    </location>
</feature>
<accession>A0ABW2AVI3</accession>
<dbReference type="GO" id="GO:0032259">
    <property type="term" value="P:methylation"/>
    <property type="evidence" value="ECO:0007669"/>
    <property type="project" value="UniProtKB-KW"/>
</dbReference>
<comment type="caution">
    <text evidence="2">The sequence shown here is derived from an EMBL/GenBank/DDBJ whole genome shotgun (WGS) entry which is preliminary data.</text>
</comment>
<keyword evidence="2" id="KW-0808">Transferase</keyword>
<dbReference type="RefSeq" id="WP_377823463.1">
    <property type="nucleotide sequence ID" value="NZ_JBHSWJ010000002.1"/>
</dbReference>
<evidence type="ECO:0000313" key="3">
    <source>
        <dbReference type="Proteomes" id="UP001596356"/>
    </source>
</evidence>